<dbReference type="Pfam" id="PF00355">
    <property type="entry name" value="Rieske"/>
    <property type="match status" value="1"/>
</dbReference>
<dbReference type="InterPro" id="IPR036922">
    <property type="entry name" value="Rieske_2Fe-2S_sf"/>
</dbReference>
<evidence type="ECO:0000256" key="2">
    <source>
        <dbReference type="ARBA" id="ARBA00022723"/>
    </source>
</evidence>
<dbReference type="Proteomes" id="UP001235874">
    <property type="component" value="Chromosome"/>
</dbReference>
<keyword evidence="4" id="KW-0411">Iron-sulfur</keyword>
<evidence type="ECO:0000313" key="7">
    <source>
        <dbReference type="Proteomes" id="UP001235874"/>
    </source>
</evidence>
<protein>
    <submittedName>
        <fullName evidence="6">Rieske (2Fe-2S) protein</fullName>
    </submittedName>
</protein>
<keyword evidence="3" id="KW-0408">Iron</keyword>
<dbReference type="PROSITE" id="PS51296">
    <property type="entry name" value="RIESKE"/>
    <property type="match status" value="1"/>
</dbReference>
<organism evidence="6 7">
    <name type="scientific">Micromonospora profundi</name>
    <dbReference type="NCBI Taxonomy" id="1420889"/>
    <lineage>
        <taxon>Bacteria</taxon>
        <taxon>Bacillati</taxon>
        <taxon>Actinomycetota</taxon>
        <taxon>Actinomycetes</taxon>
        <taxon>Micromonosporales</taxon>
        <taxon>Micromonosporaceae</taxon>
        <taxon>Micromonospora</taxon>
    </lineage>
</organism>
<evidence type="ECO:0000259" key="5">
    <source>
        <dbReference type="PROSITE" id="PS51296"/>
    </source>
</evidence>
<dbReference type="KEGG" id="mprn:Q3V37_15040"/>
<dbReference type="EMBL" id="CP130472">
    <property type="protein sequence ID" value="WLS48430.1"/>
    <property type="molecule type" value="Genomic_DNA"/>
</dbReference>
<reference evidence="6 7" key="1">
    <citation type="submission" date="2023-07" db="EMBL/GenBank/DDBJ databases">
        <title>Micromonospora profundi TRM 95458 converts glycerol to a new osmotic compound.</title>
        <authorList>
            <person name="Lu D."/>
        </authorList>
    </citation>
    <scope>NUCLEOTIDE SEQUENCE [LARGE SCALE GENOMIC DNA]</scope>
    <source>
        <strain evidence="6 7">TRM95458</strain>
    </source>
</reference>
<name>A0AAJ6I0J4_9ACTN</name>
<dbReference type="SUPFAM" id="SSF50022">
    <property type="entry name" value="ISP domain"/>
    <property type="match status" value="1"/>
</dbReference>
<evidence type="ECO:0000313" key="6">
    <source>
        <dbReference type="EMBL" id="WLS48430.1"/>
    </source>
</evidence>
<accession>A0AAJ6I0J4</accession>
<gene>
    <name evidence="6" type="ORF">Q3V37_15040</name>
</gene>
<dbReference type="GO" id="GO:0046872">
    <property type="term" value="F:metal ion binding"/>
    <property type="evidence" value="ECO:0007669"/>
    <property type="project" value="UniProtKB-KW"/>
</dbReference>
<dbReference type="GO" id="GO:0051537">
    <property type="term" value="F:2 iron, 2 sulfur cluster binding"/>
    <property type="evidence" value="ECO:0007669"/>
    <property type="project" value="UniProtKB-KW"/>
</dbReference>
<feature type="domain" description="Rieske" evidence="5">
    <location>
        <begin position="18"/>
        <end position="115"/>
    </location>
</feature>
<proteinExistence type="predicted"/>
<keyword evidence="2" id="KW-0479">Metal-binding</keyword>
<dbReference type="GO" id="GO:0004497">
    <property type="term" value="F:monooxygenase activity"/>
    <property type="evidence" value="ECO:0007669"/>
    <property type="project" value="UniProtKB-ARBA"/>
</dbReference>
<dbReference type="RefSeq" id="WP_053653241.1">
    <property type="nucleotide sequence ID" value="NZ_CP130472.1"/>
</dbReference>
<sequence>MSAMFPAGEANSGGAQVWVRGPRSADVGRTVLVWRSTAPARTVLLWRTRSGTPVATDAHCPHRAYLMVDARLVRDAVECPLHGYRFGADGRCVNFRRSPDAQIIGVREVDGCLWLAL</sequence>
<keyword evidence="1" id="KW-0001">2Fe-2S</keyword>
<dbReference type="Gene3D" id="2.102.10.10">
    <property type="entry name" value="Rieske [2Fe-2S] iron-sulphur domain"/>
    <property type="match status" value="1"/>
</dbReference>
<dbReference type="InterPro" id="IPR017941">
    <property type="entry name" value="Rieske_2Fe-2S"/>
</dbReference>
<keyword evidence="7" id="KW-1185">Reference proteome</keyword>
<evidence type="ECO:0000256" key="1">
    <source>
        <dbReference type="ARBA" id="ARBA00022714"/>
    </source>
</evidence>
<evidence type="ECO:0000256" key="3">
    <source>
        <dbReference type="ARBA" id="ARBA00023004"/>
    </source>
</evidence>
<dbReference type="AlphaFoldDB" id="A0AAJ6I0J4"/>
<evidence type="ECO:0000256" key="4">
    <source>
        <dbReference type="ARBA" id="ARBA00023014"/>
    </source>
</evidence>
<dbReference type="GO" id="GO:0016705">
    <property type="term" value="F:oxidoreductase activity, acting on paired donors, with incorporation or reduction of molecular oxygen"/>
    <property type="evidence" value="ECO:0007669"/>
    <property type="project" value="UniProtKB-ARBA"/>
</dbReference>